<reference evidence="1 2" key="1">
    <citation type="journal article" date="2014" name="Genome Announc.">
        <title>Trypanosoma cruzi Clone Dm28c Draft Genome Sequence.</title>
        <authorList>
            <person name="Grisard E.C."/>
            <person name="Teixeira S.M."/>
            <person name="de Almeida L.G."/>
            <person name="Stoco P.H."/>
            <person name="Gerber A.L."/>
            <person name="Talavera-Lopez C."/>
            <person name="Lima O.C."/>
            <person name="Andersson B."/>
            <person name="de Vasconcelos A.T."/>
        </authorList>
    </citation>
    <scope>NUCLEOTIDE SEQUENCE [LARGE SCALE GENOMIC DNA]</scope>
    <source>
        <strain evidence="1 2">Dm28c</strain>
    </source>
</reference>
<evidence type="ECO:0000313" key="2">
    <source>
        <dbReference type="Proteomes" id="UP000017861"/>
    </source>
</evidence>
<proteinExistence type="predicted"/>
<gene>
    <name evidence="1" type="ORF">TCDM_08817</name>
</gene>
<evidence type="ECO:0000313" key="1">
    <source>
        <dbReference type="EMBL" id="ESS63377.1"/>
    </source>
</evidence>
<dbReference type="Proteomes" id="UP000017861">
    <property type="component" value="Unassembled WGS sequence"/>
</dbReference>
<dbReference type="VEuPathDB" id="TriTrypDB:TCDM_08817"/>
<name>V5BBD5_TRYCR</name>
<dbReference type="OrthoDB" id="242016at2759"/>
<dbReference type="EMBL" id="AYLP01000130">
    <property type="protein sequence ID" value="ESS63377.1"/>
    <property type="molecule type" value="Genomic_DNA"/>
</dbReference>
<comment type="caution">
    <text evidence="1">The sequence shown here is derived from an EMBL/GenBank/DDBJ whole genome shotgun (WGS) entry which is preliminary data.</text>
</comment>
<protein>
    <submittedName>
        <fullName evidence="1">Uncharacterized protein</fullName>
    </submittedName>
</protein>
<organism evidence="1 2">
    <name type="scientific">Trypanosoma cruzi Dm28c</name>
    <dbReference type="NCBI Taxonomy" id="1416333"/>
    <lineage>
        <taxon>Eukaryota</taxon>
        <taxon>Discoba</taxon>
        <taxon>Euglenozoa</taxon>
        <taxon>Kinetoplastea</taxon>
        <taxon>Metakinetoplastina</taxon>
        <taxon>Trypanosomatida</taxon>
        <taxon>Trypanosomatidae</taxon>
        <taxon>Trypanosoma</taxon>
        <taxon>Schizotrypanum</taxon>
    </lineage>
</organism>
<accession>V5BBD5</accession>
<dbReference type="AlphaFoldDB" id="V5BBD5"/>
<sequence>MHHGATLHESLPCPLVSPIVSIDQCPFQPHERSETRPPHGNASLTFYTVRSGCRVNFTPGPNVTYSAENKYSWNPYYRLETENNSQRLKVTQEECNSASVSGPCPIALTPRQGQCMARCSNTSSSTAQSPMHTFGCETPAIVSRCELSPQFSSVKSESGRALLTASHSIEENSITESTCVPQFDNMMHGLPMYASIHPVGEVWPLNEMNNEENVVFDAIKPTRNEQLQQQLYPTPLLVSQNQPTVSPYPYVMESRTIQPTYMSYNKARIPLLRFSKMLPPPVRCEAMSILENENPQLPLLMLYNPVRRWYERIKALLNEDYSAWPGGSCAVNISNNKGVRLELEEPCPTLPNKAEQTRESMSQWLKECNEWWNRQFFEKSRNGDKRRNGTGRGKWRQYSIQYPYNNHNNNNNNNNKAHKVNRGLQFDGEVAFLRRGGLQ</sequence>